<dbReference type="SUPFAM" id="SSF46689">
    <property type="entry name" value="Homeodomain-like"/>
    <property type="match status" value="1"/>
</dbReference>
<proteinExistence type="predicted"/>
<dbReference type="InterPro" id="IPR001647">
    <property type="entry name" value="HTH_TetR"/>
</dbReference>
<dbReference type="GO" id="GO:0000976">
    <property type="term" value="F:transcription cis-regulatory region binding"/>
    <property type="evidence" value="ECO:0007669"/>
    <property type="project" value="TreeGrafter"/>
</dbReference>
<dbReference type="GO" id="GO:0003700">
    <property type="term" value="F:DNA-binding transcription factor activity"/>
    <property type="evidence" value="ECO:0007669"/>
    <property type="project" value="TreeGrafter"/>
</dbReference>
<dbReference type="PRINTS" id="PR00455">
    <property type="entry name" value="HTHTETR"/>
</dbReference>
<comment type="caution">
    <text evidence="7">The sequence shown here is derived from an EMBL/GenBank/DDBJ whole genome shotgun (WGS) entry which is preliminary data.</text>
</comment>
<protein>
    <submittedName>
        <fullName evidence="7">TetR/AcrR family transcriptional regulator</fullName>
    </submittedName>
</protein>
<evidence type="ECO:0000256" key="3">
    <source>
        <dbReference type="ARBA" id="ARBA00023163"/>
    </source>
</evidence>
<dbReference type="AlphaFoldDB" id="A0A5N5EYV2"/>
<gene>
    <name evidence="7" type="ORF">F5983_17105</name>
</gene>
<feature type="region of interest" description="Disordered" evidence="5">
    <location>
        <begin position="171"/>
        <end position="194"/>
    </location>
</feature>
<dbReference type="Gene3D" id="1.10.357.10">
    <property type="entry name" value="Tetracycline Repressor, domain 2"/>
    <property type="match status" value="1"/>
</dbReference>
<keyword evidence="3" id="KW-0804">Transcription</keyword>
<evidence type="ECO:0000256" key="5">
    <source>
        <dbReference type="SAM" id="MobiDB-lite"/>
    </source>
</evidence>
<accession>A0A5N5EYV2</accession>
<dbReference type="InterPro" id="IPR036271">
    <property type="entry name" value="Tet_transcr_reg_TetR-rel_C_sf"/>
</dbReference>
<evidence type="ECO:0000259" key="6">
    <source>
        <dbReference type="PROSITE" id="PS50977"/>
    </source>
</evidence>
<name>A0A5N5EYV2_9ACTN</name>
<feature type="region of interest" description="Disordered" evidence="5">
    <location>
        <begin position="209"/>
        <end position="241"/>
    </location>
</feature>
<reference evidence="7 8" key="1">
    <citation type="submission" date="2019-09" db="EMBL/GenBank/DDBJ databases">
        <authorList>
            <person name="Liu P."/>
        </authorList>
    </citation>
    <scope>NUCLEOTIDE SEQUENCE [LARGE SCALE GENOMIC DNA]</scope>
    <source>
        <strain evidence="7 8">TRM68085</strain>
    </source>
</reference>
<feature type="compositionally biased region" description="Pro residues" evidence="5">
    <location>
        <begin position="209"/>
        <end position="220"/>
    </location>
</feature>
<dbReference type="SUPFAM" id="SSF48498">
    <property type="entry name" value="Tetracyclin repressor-like, C-terminal domain"/>
    <property type="match status" value="1"/>
</dbReference>
<keyword evidence="8" id="KW-1185">Reference proteome</keyword>
<dbReference type="Pfam" id="PF00440">
    <property type="entry name" value="TetR_N"/>
    <property type="match status" value="1"/>
</dbReference>
<dbReference type="PANTHER" id="PTHR30055:SF234">
    <property type="entry name" value="HTH-TYPE TRANSCRIPTIONAL REGULATOR BETI"/>
    <property type="match status" value="1"/>
</dbReference>
<dbReference type="RefSeq" id="WP_151511102.1">
    <property type="nucleotide sequence ID" value="NZ_JBMVCA010000002.1"/>
</dbReference>
<feature type="DNA-binding region" description="H-T-H motif" evidence="4">
    <location>
        <begin position="31"/>
        <end position="50"/>
    </location>
</feature>
<keyword evidence="1" id="KW-0805">Transcription regulation</keyword>
<keyword evidence="2 4" id="KW-0238">DNA-binding</keyword>
<evidence type="ECO:0000313" key="7">
    <source>
        <dbReference type="EMBL" id="KAB2591204.1"/>
    </source>
</evidence>
<dbReference type="InterPro" id="IPR050109">
    <property type="entry name" value="HTH-type_TetR-like_transc_reg"/>
</dbReference>
<feature type="compositionally biased region" description="Low complexity" evidence="5">
    <location>
        <begin position="228"/>
        <end position="241"/>
    </location>
</feature>
<evidence type="ECO:0000256" key="4">
    <source>
        <dbReference type="PROSITE-ProRule" id="PRU00335"/>
    </source>
</evidence>
<sequence length="241" mass="25789">MAIQQRAERTRQTILTAAAQVFDTHGYDRTSLARIGREARLTTGALVFHFATKAELAAAVQERARAVTGVTVESACISAGGSGGTAVEKLVTVTRALIRLFETDCVARAGERLARELQTAGTPSYQECPWRREVARLVRRAGDEGALHPGIDATAVVALISYVVQGVEQAMRTPDTPAGEPWLGERAAGRPGRAGDRLERIWELILPGLVPPTPPEPLPPSRTERAAPSRSASAVRGIMLP</sequence>
<dbReference type="PANTHER" id="PTHR30055">
    <property type="entry name" value="HTH-TYPE TRANSCRIPTIONAL REGULATOR RUTR"/>
    <property type="match status" value="1"/>
</dbReference>
<dbReference type="Proteomes" id="UP000326907">
    <property type="component" value="Unassembled WGS sequence"/>
</dbReference>
<evidence type="ECO:0000256" key="2">
    <source>
        <dbReference type="ARBA" id="ARBA00023125"/>
    </source>
</evidence>
<evidence type="ECO:0000256" key="1">
    <source>
        <dbReference type="ARBA" id="ARBA00023015"/>
    </source>
</evidence>
<evidence type="ECO:0000313" key="8">
    <source>
        <dbReference type="Proteomes" id="UP000326907"/>
    </source>
</evidence>
<dbReference type="PROSITE" id="PS50977">
    <property type="entry name" value="HTH_TETR_2"/>
    <property type="match status" value="1"/>
</dbReference>
<dbReference type="InterPro" id="IPR009057">
    <property type="entry name" value="Homeodomain-like_sf"/>
</dbReference>
<dbReference type="EMBL" id="VYUA01000014">
    <property type="protein sequence ID" value="KAB2591204.1"/>
    <property type="molecule type" value="Genomic_DNA"/>
</dbReference>
<feature type="domain" description="HTH tetR-type" evidence="6">
    <location>
        <begin position="8"/>
        <end position="68"/>
    </location>
</feature>
<organism evidence="7 8">
    <name type="scientific">Streptomyces arboris</name>
    <dbReference type="NCBI Taxonomy" id="2600619"/>
    <lineage>
        <taxon>Bacteria</taxon>
        <taxon>Bacillati</taxon>
        <taxon>Actinomycetota</taxon>
        <taxon>Actinomycetes</taxon>
        <taxon>Kitasatosporales</taxon>
        <taxon>Streptomycetaceae</taxon>
        <taxon>Streptomyces</taxon>
    </lineage>
</organism>